<keyword evidence="2" id="KW-1003">Cell membrane</keyword>
<dbReference type="PANTHER" id="PTHR32309">
    <property type="entry name" value="TYROSINE-PROTEIN KINASE"/>
    <property type="match status" value="1"/>
</dbReference>
<dbReference type="EMBL" id="CP016757">
    <property type="protein sequence ID" value="ANZ45757.1"/>
    <property type="molecule type" value="Genomic_DNA"/>
</dbReference>
<dbReference type="AlphaFoldDB" id="A0A1B2I744"/>
<dbReference type="Pfam" id="PF13807">
    <property type="entry name" value="GNVR"/>
    <property type="match status" value="1"/>
</dbReference>
<keyword evidence="3" id="KW-0812">Transmembrane</keyword>
<dbReference type="Proteomes" id="UP000093044">
    <property type="component" value="Chromosome"/>
</dbReference>
<dbReference type="PANTHER" id="PTHR32309:SF13">
    <property type="entry name" value="FERRIC ENTEROBACTIN TRANSPORT PROTEIN FEPE"/>
    <property type="match status" value="1"/>
</dbReference>
<keyword evidence="4" id="KW-1133">Transmembrane helix</keyword>
<feature type="domain" description="Tyrosine-protein kinase G-rich" evidence="7">
    <location>
        <begin position="352"/>
        <end position="428"/>
    </location>
</feature>
<comment type="subcellular location">
    <subcellularLocation>
        <location evidence="1">Cell membrane</location>
        <topology evidence="1">Multi-pass membrane protein</topology>
    </subcellularLocation>
</comment>
<keyword evidence="9" id="KW-1185">Reference proteome</keyword>
<dbReference type="RefSeq" id="WP_066746656.1">
    <property type="nucleotide sequence ID" value="NZ_CALCLR010000089.1"/>
</dbReference>
<evidence type="ECO:0000313" key="9">
    <source>
        <dbReference type="Proteomes" id="UP000093044"/>
    </source>
</evidence>
<evidence type="ECO:0000259" key="6">
    <source>
        <dbReference type="Pfam" id="PF02706"/>
    </source>
</evidence>
<proteinExistence type="predicted"/>
<dbReference type="GO" id="GO:0005886">
    <property type="term" value="C:plasma membrane"/>
    <property type="evidence" value="ECO:0007669"/>
    <property type="project" value="UniProtKB-SubCell"/>
</dbReference>
<keyword evidence="5" id="KW-0472">Membrane</keyword>
<dbReference type="InterPro" id="IPR032807">
    <property type="entry name" value="GNVR"/>
</dbReference>
<evidence type="ECO:0000256" key="2">
    <source>
        <dbReference type="ARBA" id="ARBA00022475"/>
    </source>
</evidence>
<evidence type="ECO:0000256" key="4">
    <source>
        <dbReference type="ARBA" id="ARBA00022989"/>
    </source>
</evidence>
<feature type="domain" description="Polysaccharide chain length determinant N-terminal" evidence="6">
    <location>
        <begin position="21"/>
        <end position="67"/>
    </location>
</feature>
<sequence>MDKETYPVMRNDFDGWRDDSEIDLVDIIDSLWKHKKLIAAFVAVCLICASAYLTVTPRSYESRTTLLFLPPIPSEIDTEGRGGVMLTPDTYITLATAEDLLDDVINLAYADEKTEYRPTTDDMRRKMKVQLAKSAESAKEIPNQMTMTVSLKDKDPKKAMNALNIWSSLFIKRNAQHFVDRAGSSFEFIGESVKTVKTDLEKTEDRLLAAQRADSIPMLKAQLQTTEKLYSEFLSQYNKDVVALPPLVAKAKAAEKLLSLESETKSLSKGMSKEALWNFLSKSLSDSELKSLRELNIEEELLNNQYSYLKTVLANTQLEISSLNASIKDLKAKTSSLKKEHAAMYAKLLGMETEVARLQREKTTLQESYVDLSKKYQLSRITTVEATDPIKIVEKPILSRKPVSRGGLKILCLAGLLGLFMGITASLLMEMISRKREQEA</sequence>
<organism evidence="8 9">
    <name type="scientific">Cloacibacillus porcorum</name>
    <dbReference type="NCBI Taxonomy" id="1197717"/>
    <lineage>
        <taxon>Bacteria</taxon>
        <taxon>Thermotogati</taxon>
        <taxon>Synergistota</taxon>
        <taxon>Synergistia</taxon>
        <taxon>Synergistales</taxon>
        <taxon>Synergistaceae</taxon>
        <taxon>Cloacibacillus</taxon>
    </lineage>
</organism>
<reference evidence="8" key="1">
    <citation type="submission" date="2016-08" db="EMBL/GenBank/DDBJ databases">
        <title>Complete genome of Cloacibacillus porcorum.</title>
        <authorList>
            <person name="Looft T."/>
            <person name="Bayles D.O."/>
            <person name="Alt D.P."/>
        </authorList>
    </citation>
    <scope>NUCLEOTIDE SEQUENCE [LARGE SCALE GENOMIC DNA]</scope>
    <source>
        <strain evidence="8">CL-84</strain>
    </source>
</reference>
<dbReference type="GO" id="GO:0004713">
    <property type="term" value="F:protein tyrosine kinase activity"/>
    <property type="evidence" value="ECO:0007669"/>
    <property type="project" value="TreeGrafter"/>
</dbReference>
<dbReference type="Pfam" id="PF02706">
    <property type="entry name" value="Wzz"/>
    <property type="match status" value="1"/>
</dbReference>
<accession>A0A1B2I744</accession>
<gene>
    <name evidence="8" type="ORF">BED41_12100</name>
</gene>
<evidence type="ECO:0000256" key="5">
    <source>
        <dbReference type="ARBA" id="ARBA00023136"/>
    </source>
</evidence>
<evidence type="ECO:0000256" key="3">
    <source>
        <dbReference type="ARBA" id="ARBA00022692"/>
    </source>
</evidence>
<protein>
    <submittedName>
        <fullName evidence="8">Uncharacterized protein</fullName>
    </submittedName>
</protein>
<dbReference type="InterPro" id="IPR050445">
    <property type="entry name" value="Bact_polysacc_biosynth/exp"/>
</dbReference>
<dbReference type="InterPro" id="IPR003856">
    <property type="entry name" value="LPS_length_determ_N"/>
</dbReference>
<evidence type="ECO:0000259" key="7">
    <source>
        <dbReference type="Pfam" id="PF13807"/>
    </source>
</evidence>
<evidence type="ECO:0000313" key="8">
    <source>
        <dbReference type="EMBL" id="ANZ45757.1"/>
    </source>
</evidence>
<name>A0A1B2I744_9BACT</name>
<dbReference type="GeneID" id="83058589"/>
<dbReference type="OrthoDB" id="3930at2"/>
<dbReference type="STRING" id="1197717.BED41_12100"/>
<dbReference type="KEGG" id="cpor:BED41_12100"/>
<evidence type="ECO:0000256" key="1">
    <source>
        <dbReference type="ARBA" id="ARBA00004651"/>
    </source>
</evidence>